<dbReference type="PROSITE" id="PS50887">
    <property type="entry name" value="GGDEF"/>
    <property type="match status" value="1"/>
</dbReference>
<dbReference type="Proteomes" id="UP000263486">
    <property type="component" value="Unassembled WGS sequence"/>
</dbReference>
<dbReference type="CDD" id="cd00130">
    <property type="entry name" value="PAS"/>
    <property type="match status" value="1"/>
</dbReference>
<dbReference type="RefSeq" id="WP_114642313.1">
    <property type="nucleotide sequence ID" value="NZ_JAACIO010000013.1"/>
</dbReference>
<reference evidence="10 11" key="1">
    <citation type="submission" date="2018-08" db="EMBL/GenBank/DDBJ databases">
        <title>Draft genome sequence of Psychrilyobacter sp. strain SD5 isolated from Black Sea water.</title>
        <authorList>
            <person name="Yadav S."/>
            <person name="Villanueva L."/>
            <person name="Damste J.S.S."/>
        </authorList>
    </citation>
    <scope>NUCLEOTIDE SEQUENCE [LARGE SCALE GENOMIC DNA]</scope>
    <source>
        <strain evidence="10 11">SD5</strain>
    </source>
</reference>
<dbReference type="InterPro" id="IPR042240">
    <property type="entry name" value="CHASE_sf"/>
</dbReference>
<evidence type="ECO:0000256" key="1">
    <source>
        <dbReference type="ARBA" id="ARBA00004370"/>
    </source>
</evidence>
<keyword evidence="4 5" id="KW-0472">Membrane</keyword>
<dbReference type="Gene3D" id="3.20.20.450">
    <property type="entry name" value="EAL domain"/>
    <property type="match status" value="1"/>
</dbReference>
<evidence type="ECO:0000256" key="2">
    <source>
        <dbReference type="ARBA" id="ARBA00022692"/>
    </source>
</evidence>
<dbReference type="InterPro" id="IPR000014">
    <property type="entry name" value="PAS"/>
</dbReference>
<dbReference type="Pfam" id="PF00563">
    <property type="entry name" value="EAL"/>
    <property type="match status" value="1"/>
</dbReference>
<sequence length="790" mass="92273">MKKRKPSLQYYPIYYIEPLKGNEAALGFDLFSNKNRGEAILNSLKTGKTTGISKIKLVPEKGKKDEFLILNPVYKSENNILGFISGVFKIDDIINSSLGLLIKNDLDFQIYDATENKNIPIYTTKDYFKRLHLYQSSDLYFEDFIHFPNQNWRIRFIPGKLFFLNEFIKWNWTIFVFFNIITIMFSRAVYNKIKYTNEIENLMKKSVEDGTKLRLSAHIIENTPEGVIITDKYNKIISVNHSFLKTTGYKKRDLIGYDPKILNSNHHNQFFYKEMWNSIKYKGEWRGEIWNRRKNGEIHPEWLKIITIRNKKNKNNIDYHVGMFSDLSNQEHIRKQIQHLAYYDSLTDLPNRELFNSRAKNSIIDADLEKTSIAFMFLDLDRFKNINDALGHSSGDELLKKVAASLKEITLEDEIVSRFGGDEFVILIPSFDFIDDLNKRIISILNIFKSAFIIDGKELFVTSSIGVSLYPLNGESLDELIKNADTAMYFAKRSGRNNFKFYTENMNSKFMKNLDLENKMRQALKNEEFYLEYQPQVNTVTKKIISCEALIRWKSPEFGTISPDDFIRIAEDSGLIIPITRWILEKVFYEIKKVIEIDPNIYISINISGYQIKHSNLPKMIEDVLDQEKIDLKHIELELTESMLMDDILKNAEIMSKLKDLNIKLAIDDFGTGYSSLSYLKKFPIDKLKIDKSFIDGITTNEEDKVIVKTIISMAHNLGFKVIAEGVETKEQFDFLKTYNCDEIQGYYFSKPVSIEKIMEYLEENTFNTNLMNSYYNPIHSEIVNTYKSI</sequence>
<evidence type="ECO:0000256" key="4">
    <source>
        <dbReference type="ARBA" id="ARBA00023136"/>
    </source>
</evidence>
<evidence type="ECO:0000259" key="8">
    <source>
        <dbReference type="PROSITE" id="PS50883"/>
    </source>
</evidence>
<dbReference type="SMART" id="SM01079">
    <property type="entry name" value="CHASE"/>
    <property type="match status" value="1"/>
</dbReference>
<dbReference type="Gene3D" id="3.30.450.20">
    <property type="entry name" value="PAS domain"/>
    <property type="match status" value="1"/>
</dbReference>
<dbReference type="SMART" id="SM00091">
    <property type="entry name" value="PAS"/>
    <property type="match status" value="1"/>
</dbReference>
<dbReference type="InterPro" id="IPR035965">
    <property type="entry name" value="PAS-like_dom_sf"/>
</dbReference>
<feature type="domain" description="GGDEF" evidence="9">
    <location>
        <begin position="371"/>
        <end position="504"/>
    </location>
</feature>
<dbReference type="SUPFAM" id="SSF55785">
    <property type="entry name" value="PYP-like sensor domain (PAS domain)"/>
    <property type="match status" value="1"/>
</dbReference>
<evidence type="ECO:0000256" key="3">
    <source>
        <dbReference type="ARBA" id="ARBA00022989"/>
    </source>
</evidence>
<dbReference type="Gene3D" id="3.30.70.270">
    <property type="match status" value="1"/>
</dbReference>
<dbReference type="CDD" id="cd01948">
    <property type="entry name" value="EAL"/>
    <property type="match status" value="1"/>
</dbReference>
<evidence type="ECO:0000259" key="9">
    <source>
        <dbReference type="PROSITE" id="PS50887"/>
    </source>
</evidence>
<dbReference type="SMART" id="SM00267">
    <property type="entry name" value="GGDEF"/>
    <property type="match status" value="1"/>
</dbReference>
<comment type="subcellular location">
    <subcellularLocation>
        <location evidence="1">Membrane</location>
    </subcellularLocation>
</comment>
<dbReference type="CDD" id="cd01949">
    <property type="entry name" value="GGDEF"/>
    <property type="match status" value="1"/>
</dbReference>
<dbReference type="NCBIfam" id="TIGR00254">
    <property type="entry name" value="GGDEF"/>
    <property type="match status" value="1"/>
</dbReference>
<feature type="domain" description="EAL" evidence="8">
    <location>
        <begin position="513"/>
        <end position="766"/>
    </location>
</feature>
<dbReference type="SUPFAM" id="SSF55073">
    <property type="entry name" value="Nucleotide cyclase"/>
    <property type="match status" value="1"/>
</dbReference>
<dbReference type="InterPro" id="IPR029787">
    <property type="entry name" value="Nucleotide_cyclase"/>
</dbReference>
<dbReference type="PANTHER" id="PTHR44757:SF2">
    <property type="entry name" value="BIOFILM ARCHITECTURE MAINTENANCE PROTEIN MBAA"/>
    <property type="match status" value="1"/>
</dbReference>
<keyword evidence="11" id="KW-1185">Reference proteome</keyword>
<accession>A0ABX9KGQ8</accession>
<dbReference type="InterPro" id="IPR001633">
    <property type="entry name" value="EAL_dom"/>
</dbReference>
<gene>
    <name evidence="10" type="ORF">DYH56_07930</name>
</gene>
<proteinExistence type="predicted"/>
<keyword evidence="2 5" id="KW-0812">Transmembrane</keyword>
<dbReference type="InterPro" id="IPR043128">
    <property type="entry name" value="Rev_trsase/Diguanyl_cyclase"/>
</dbReference>
<dbReference type="InterPro" id="IPR000160">
    <property type="entry name" value="GGDEF_dom"/>
</dbReference>
<protein>
    <submittedName>
        <fullName evidence="10">EAL domain-containing protein</fullName>
    </submittedName>
</protein>
<dbReference type="SMART" id="SM00052">
    <property type="entry name" value="EAL"/>
    <property type="match status" value="1"/>
</dbReference>
<dbReference type="PROSITE" id="PS50839">
    <property type="entry name" value="CHASE"/>
    <property type="match status" value="1"/>
</dbReference>
<dbReference type="Pfam" id="PF00990">
    <property type="entry name" value="GGDEF"/>
    <property type="match status" value="1"/>
</dbReference>
<dbReference type="SUPFAM" id="SSF141868">
    <property type="entry name" value="EAL domain-like"/>
    <property type="match status" value="1"/>
</dbReference>
<dbReference type="InterPro" id="IPR006189">
    <property type="entry name" value="CHASE_dom"/>
</dbReference>
<feature type="domain" description="PAS" evidence="6">
    <location>
        <begin position="212"/>
        <end position="256"/>
    </location>
</feature>
<dbReference type="PANTHER" id="PTHR44757">
    <property type="entry name" value="DIGUANYLATE CYCLASE DGCP"/>
    <property type="match status" value="1"/>
</dbReference>
<evidence type="ECO:0000313" key="10">
    <source>
        <dbReference type="EMBL" id="REI41142.1"/>
    </source>
</evidence>
<keyword evidence="3 5" id="KW-1133">Transmembrane helix</keyword>
<organism evidence="10 11">
    <name type="scientific">Psychrilyobacter piezotolerans</name>
    <dbReference type="NCBI Taxonomy" id="2293438"/>
    <lineage>
        <taxon>Bacteria</taxon>
        <taxon>Fusobacteriati</taxon>
        <taxon>Fusobacteriota</taxon>
        <taxon>Fusobacteriia</taxon>
        <taxon>Fusobacteriales</taxon>
        <taxon>Fusobacteriaceae</taxon>
        <taxon>Psychrilyobacter</taxon>
    </lineage>
</organism>
<comment type="caution">
    <text evidence="10">The sequence shown here is derived from an EMBL/GenBank/DDBJ whole genome shotgun (WGS) entry which is preliminary data.</text>
</comment>
<feature type="transmembrane region" description="Helical" evidence="5">
    <location>
        <begin position="170"/>
        <end position="190"/>
    </location>
</feature>
<dbReference type="EMBL" id="QUAJ01000012">
    <property type="protein sequence ID" value="REI41142.1"/>
    <property type="molecule type" value="Genomic_DNA"/>
</dbReference>
<feature type="domain" description="CHASE" evidence="7">
    <location>
        <begin position="1"/>
        <end position="155"/>
    </location>
</feature>
<dbReference type="Gene3D" id="3.30.450.350">
    <property type="entry name" value="CHASE domain"/>
    <property type="match status" value="1"/>
</dbReference>
<evidence type="ECO:0000256" key="5">
    <source>
        <dbReference type="SAM" id="Phobius"/>
    </source>
</evidence>
<dbReference type="NCBIfam" id="TIGR00229">
    <property type="entry name" value="sensory_box"/>
    <property type="match status" value="1"/>
</dbReference>
<dbReference type="PROSITE" id="PS50883">
    <property type="entry name" value="EAL"/>
    <property type="match status" value="1"/>
</dbReference>
<evidence type="ECO:0000313" key="11">
    <source>
        <dbReference type="Proteomes" id="UP000263486"/>
    </source>
</evidence>
<dbReference type="Pfam" id="PF13426">
    <property type="entry name" value="PAS_9"/>
    <property type="match status" value="1"/>
</dbReference>
<dbReference type="Pfam" id="PF03924">
    <property type="entry name" value="CHASE"/>
    <property type="match status" value="1"/>
</dbReference>
<dbReference type="InterPro" id="IPR052155">
    <property type="entry name" value="Biofilm_reg_signaling"/>
</dbReference>
<evidence type="ECO:0000259" key="7">
    <source>
        <dbReference type="PROSITE" id="PS50839"/>
    </source>
</evidence>
<name>A0ABX9KGQ8_9FUSO</name>
<dbReference type="InterPro" id="IPR035919">
    <property type="entry name" value="EAL_sf"/>
</dbReference>
<evidence type="ECO:0000259" key="6">
    <source>
        <dbReference type="PROSITE" id="PS50112"/>
    </source>
</evidence>
<dbReference type="PROSITE" id="PS50112">
    <property type="entry name" value="PAS"/>
    <property type="match status" value="1"/>
</dbReference>